<proteinExistence type="inferred from homology"/>
<dbReference type="AlphaFoldDB" id="A0A9W9NBS6"/>
<evidence type="ECO:0000256" key="3">
    <source>
        <dbReference type="ARBA" id="ARBA00023004"/>
    </source>
</evidence>
<comment type="catalytic activity">
    <reaction evidence="5">
        <text>L-tryptophan + O2 = N-formyl-L-kynurenine</text>
        <dbReference type="Rhea" id="RHEA:24536"/>
        <dbReference type="ChEBI" id="CHEBI:15379"/>
        <dbReference type="ChEBI" id="CHEBI:57912"/>
        <dbReference type="ChEBI" id="CHEBI:58629"/>
    </reaction>
</comment>
<protein>
    <recommendedName>
        <fullName evidence="5">Indoleamine 2,3-dioxygenase</fullName>
        <ecNumber evidence="5">1.13.11.52</ecNumber>
    </recommendedName>
</protein>
<dbReference type="Pfam" id="PF01231">
    <property type="entry name" value="IDO"/>
    <property type="match status" value="1"/>
</dbReference>
<evidence type="ECO:0000256" key="2">
    <source>
        <dbReference type="ARBA" id="ARBA00022723"/>
    </source>
</evidence>
<dbReference type="InterPro" id="IPR000898">
    <property type="entry name" value="Indolamine_dOase"/>
</dbReference>
<keyword evidence="5" id="KW-0560">Oxidoreductase</keyword>
<dbReference type="PANTHER" id="PTHR28657">
    <property type="entry name" value="INDOLEAMINE 2,3-DIOXYGENASE"/>
    <property type="match status" value="1"/>
</dbReference>
<dbReference type="EMBL" id="JAPQKS010000008">
    <property type="protein sequence ID" value="KAJ5216946.1"/>
    <property type="molecule type" value="Genomic_DNA"/>
</dbReference>
<reference evidence="7" key="1">
    <citation type="submission" date="2022-11" db="EMBL/GenBank/DDBJ databases">
        <authorList>
            <person name="Petersen C."/>
        </authorList>
    </citation>
    <scope>NUCLEOTIDE SEQUENCE</scope>
    <source>
        <strain evidence="7">IBT 19713</strain>
    </source>
</reference>
<dbReference type="SUPFAM" id="SSF140959">
    <property type="entry name" value="Indolic compounds 2,3-dioxygenase-like"/>
    <property type="match status" value="1"/>
</dbReference>
<evidence type="ECO:0000256" key="1">
    <source>
        <dbReference type="ARBA" id="ARBA00007119"/>
    </source>
</evidence>
<dbReference type="EC" id="1.13.11.52" evidence="5"/>
<dbReference type="GO" id="GO:0034354">
    <property type="term" value="P:'de novo' NAD+ biosynthetic process from L-tryptophan"/>
    <property type="evidence" value="ECO:0007669"/>
    <property type="project" value="TreeGrafter"/>
</dbReference>
<feature type="binding site" description="proximal binding residue" evidence="4">
    <location>
        <position position="360"/>
    </location>
    <ligand>
        <name>heme b</name>
        <dbReference type="ChEBI" id="CHEBI:60344"/>
    </ligand>
    <ligandPart>
        <name>Fe</name>
        <dbReference type="ChEBI" id="CHEBI:18248"/>
    </ligandPart>
</feature>
<dbReference type="Proteomes" id="UP001150941">
    <property type="component" value="Unassembled WGS sequence"/>
</dbReference>
<evidence type="ECO:0000313" key="7">
    <source>
        <dbReference type="EMBL" id="KAJ5216946.1"/>
    </source>
</evidence>
<reference evidence="7" key="2">
    <citation type="journal article" date="2023" name="IMA Fungus">
        <title>Comparative genomic study of the Penicillium genus elucidates a diverse pangenome and 15 lateral gene transfer events.</title>
        <authorList>
            <person name="Petersen C."/>
            <person name="Sorensen T."/>
            <person name="Nielsen M.R."/>
            <person name="Sondergaard T.E."/>
            <person name="Sorensen J.L."/>
            <person name="Fitzpatrick D.A."/>
            <person name="Frisvad J.C."/>
            <person name="Nielsen K.L."/>
        </authorList>
    </citation>
    <scope>NUCLEOTIDE SEQUENCE</scope>
    <source>
        <strain evidence="7">IBT 19713</strain>
    </source>
</reference>
<sequence length="435" mass="47726">MLQSSSIVLDEYRVSSSHGFLPTELPLRRLPHVYYEQWENLAGQLSTLIQQDKIRDLIDALPVLTTTWLQTEPEWRRAYSILGFLTHAYIWGGQKPRDVLPPSISKPFLEISAHLGLPPCATYAGLTLWNFDAAPGADITDPDSLSTITSFTGTQDEAWFMLISVAIEAKGGKLITLMLDAIEAATQHNISQLTALLCRFTDVLQDVTATLKRMYEKNAPQVFFHQLRPFLAGSKNMAVAGLPNGVFYDIGNGNGEWRQYSGGSNAQSSLIQTFDIFLGVTHPATGDKEKETDQKALKSKGPGYIEQMRDYMPAPHKRFLEVLTDISNIRDYVVSLGSDSPAKEAFNAAVQSLTKFREAHIQIVTRYVITQSRISAASQPAERLNLATASVKSTENSDGSSGSDEDDSGVLHGTGGTSLASFLKQTRDSTKSAAC</sequence>
<dbReference type="PROSITE" id="PS00876">
    <property type="entry name" value="IDO_1"/>
    <property type="match status" value="1"/>
</dbReference>
<dbReference type="RefSeq" id="XP_058325817.1">
    <property type="nucleotide sequence ID" value="XM_058479249.1"/>
</dbReference>
<keyword evidence="2 4" id="KW-0479">Metal-binding</keyword>
<dbReference type="GO" id="GO:0019441">
    <property type="term" value="P:L-tryptophan catabolic process to kynurenine"/>
    <property type="evidence" value="ECO:0007669"/>
    <property type="project" value="UniProtKB-UniRule"/>
</dbReference>
<dbReference type="GeneID" id="83206553"/>
<keyword evidence="8" id="KW-1185">Reference proteome</keyword>
<dbReference type="GO" id="GO:0033754">
    <property type="term" value="F:indoleamine 2,3-dioxygenase activity"/>
    <property type="evidence" value="ECO:0007669"/>
    <property type="project" value="UniProtKB-EC"/>
</dbReference>
<name>A0A9W9NBS6_9EURO</name>
<dbReference type="PANTHER" id="PTHR28657:SF10">
    <property type="entry name" value="INDOLEAMINE 2,3-DIOXYGENASE"/>
    <property type="match status" value="1"/>
</dbReference>
<feature type="region of interest" description="Disordered" evidence="6">
    <location>
        <begin position="389"/>
        <end position="414"/>
    </location>
</feature>
<dbReference type="GO" id="GO:0005737">
    <property type="term" value="C:cytoplasm"/>
    <property type="evidence" value="ECO:0007669"/>
    <property type="project" value="TreeGrafter"/>
</dbReference>
<organism evidence="7 8">
    <name type="scientific">Penicillium chermesinum</name>
    <dbReference type="NCBI Taxonomy" id="63820"/>
    <lineage>
        <taxon>Eukaryota</taxon>
        <taxon>Fungi</taxon>
        <taxon>Dikarya</taxon>
        <taxon>Ascomycota</taxon>
        <taxon>Pezizomycotina</taxon>
        <taxon>Eurotiomycetes</taxon>
        <taxon>Eurotiomycetidae</taxon>
        <taxon>Eurotiales</taxon>
        <taxon>Aspergillaceae</taxon>
        <taxon>Penicillium</taxon>
    </lineage>
</organism>
<dbReference type="GO" id="GO:0046872">
    <property type="term" value="F:metal ion binding"/>
    <property type="evidence" value="ECO:0007669"/>
    <property type="project" value="UniProtKB-UniRule"/>
</dbReference>
<keyword evidence="5" id="KW-0223">Dioxygenase</keyword>
<evidence type="ECO:0000256" key="4">
    <source>
        <dbReference type="PIRSR" id="PIRSR600898-1"/>
    </source>
</evidence>
<keyword evidence="4 5" id="KW-0349">Heme</keyword>
<dbReference type="OrthoDB" id="540174at2759"/>
<accession>A0A9W9NBS6</accession>
<evidence type="ECO:0000256" key="6">
    <source>
        <dbReference type="SAM" id="MobiDB-lite"/>
    </source>
</evidence>
<dbReference type="GO" id="GO:0020037">
    <property type="term" value="F:heme binding"/>
    <property type="evidence" value="ECO:0007669"/>
    <property type="project" value="UniProtKB-UniRule"/>
</dbReference>
<gene>
    <name evidence="7" type="ORF">N7468_009954</name>
</gene>
<keyword evidence="3 4" id="KW-0408">Iron</keyword>
<dbReference type="InterPro" id="IPR037217">
    <property type="entry name" value="Trp/Indoleamine_2_3_dOase-like"/>
</dbReference>
<dbReference type="FunFam" id="1.20.58.480:FF:000004">
    <property type="entry name" value="Indoleamine 2,3-dioxygenase subfamily"/>
    <property type="match status" value="1"/>
</dbReference>
<comment type="function">
    <text evidence="5">Produces N-formyl-kynurenine through the oxidation of tryptophan.</text>
</comment>
<dbReference type="Gene3D" id="1.20.58.480">
    <property type="match status" value="1"/>
</dbReference>
<evidence type="ECO:0000313" key="8">
    <source>
        <dbReference type="Proteomes" id="UP001150941"/>
    </source>
</evidence>
<comment type="caution">
    <text evidence="7">The sequence shown here is derived from an EMBL/GenBank/DDBJ whole genome shotgun (WGS) entry which is preliminary data.</text>
</comment>
<evidence type="ECO:0000256" key="5">
    <source>
        <dbReference type="RuleBase" id="RU369119"/>
    </source>
</evidence>
<comment type="similarity">
    <text evidence="1 5">Belongs to the indoleamine 2,3-dioxygenase family.</text>
</comment>